<dbReference type="Proteomes" id="UP001530400">
    <property type="component" value="Unassembled WGS sequence"/>
</dbReference>
<evidence type="ECO:0000313" key="2">
    <source>
        <dbReference type="Proteomes" id="UP001530400"/>
    </source>
</evidence>
<evidence type="ECO:0000313" key="1">
    <source>
        <dbReference type="EMBL" id="KAL3769022.1"/>
    </source>
</evidence>
<dbReference type="InterPro" id="IPR015797">
    <property type="entry name" value="NUDIX_hydrolase-like_dom_sf"/>
</dbReference>
<protein>
    <recommendedName>
        <fullName evidence="3">Nudix hydrolase domain-containing protein</fullName>
    </recommendedName>
</protein>
<dbReference type="CDD" id="cd02883">
    <property type="entry name" value="NUDIX_Hydrolase"/>
    <property type="match status" value="1"/>
</dbReference>
<dbReference type="SUPFAM" id="SSF55811">
    <property type="entry name" value="Nudix"/>
    <property type="match status" value="1"/>
</dbReference>
<reference evidence="1 2" key="1">
    <citation type="submission" date="2024-10" db="EMBL/GenBank/DDBJ databases">
        <title>Updated reference genomes for cyclostephanoid diatoms.</title>
        <authorList>
            <person name="Roberts W.R."/>
            <person name="Alverson A.J."/>
        </authorList>
    </citation>
    <scope>NUCLEOTIDE SEQUENCE [LARGE SCALE GENOMIC DNA]</scope>
    <source>
        <strain evidence="1 2">AJA010-31</strain>
    </source>
</reference>
<evidence type="ECO:0008006" key="3">
    <source>
        <dbReference type="Google" id="ProtNLM"/>
    </source>
</evidence>
<accession>A0ABD3N033</accession>
<organism evidence="1 2">
    <name type="scientific">Cyclotella atomus</name>
    <dbReference type="NCBI Taxonomy" id="382360"/>
    <lineage>
        <taxon>Eukaryota</taxon>
        <taxon>Sar</taxon>
        <taxon>Stramenopiles</taxon>
        <taxon>Ochrophyta</taxon>
        <taxon>Bacillariophyta</taxon>
        <taxon>Coscinodiscophyceae</taxon>
        <taxon>Thalassiosirophycidae</taxon>
        <taxon>Stephanodiscales</taxon>
        <taxon>Stephanodiscaceae</taxon>
        <taxon>Cyclotella</taxon>
    </lineage>
</organism>
<dbReference type="AlphaFoldDB" id="A0ABD3N033"/>
<dbReference type="EMBL" id="JALLPJ020001338">
    <property type="protein sequence ID" value="KAL3769022.1"/>
    <property type="molecule type" value="Genomic_DNA"/>
</dbReference>
<sequence length="226" mass="25385">MAPSADDDYKAFILPISKHGILLLYCTRKNSKGPHHQLPGGHVDTEDFDQAAKMNPNAIGTDHLLQACKIGAARELFEETGMDLRSTIDRLVPIQVRQSSDDEGKLLCQFKKRIFFSVEVSEYDFFTKGAGFVKAMNKNLSHLKLKLSHEHQGFVFEPSLAKAADLLNKHSGGKITTALKTAIELGSINYTEPEQPELDNTERIESKELPPLREEKNILDCFNCWK</sequence>
<gene>
    <name evidence="1" type="ORF">ACHAWO_006788</name>
</gene>
<comment type="caution">
    <text evidence="1">The sequence shown here is derived from an EMBL/GenBank/DDBJ whole genome shotgun (WGS) entry which is preliminary data.</text>
</comment>
<keyword evidence="2" id="KW-1185">Reference proteome</keyword>
<name>A0ABD3N033_9STRA</name>
<proteinExistence type="predicted"/>
<dbReference type="Gene3D" id="3.90.79.10">
    <property type="entry name" value="Nucleoside Triphosphate Pyrophosphohydrolase"/>
    <property type="match status" value="1"/>
</dbReference>